<protein>
    <recommendedName>
        <fullName evidence="4">DUF2970 domain-containing protein</fullName>
    </recommendedName>
</protein>
<sequence>MRTTRLAAKLTLVRLSAAHRLRQVYRSGDRGSETSEKVMWIALLVTLVLAVYAIMQSKILDKVSSITL</sequence>
<evidence type="ECO:0000256" key="1">
    <source>
        <dbReference type="SAM" id="Phobius"/>
    </source>
</evidence>
<proteinExistence type="predicted"/>
<keyword evidence="1" id="KW-0812">Transmembrane</keyword>
<comment type="caution">
    <text evidence="2">The sequence shown here is derived from an EMBL/GenBank/DDBJ whole genome shotgun (WGS) entry which is preliminary data.</text>
</comment>
<keyword evidence="1" id="KW-1133">Transmembrane helix</keyword>
<accession>A0ABQ4HRY6</accession>
<evidence type="ECO:0008006" key="4">
    <source>
        <dbReference type="Google" id="ProtNLM"/>
    </source>
</evidence>
<feature type="transmembrane region" description="Helical" evidence="1">
    <location>
        <begin position="38"/>
        <end position="55"/>
    </location>
</feature>
<dbReference type="RefSeq" id="WP_204002945.1">
    <property type="nucleotide sequence ID" value="NZ_BOOZ01000006.1"/>
</dbReference>
<dbReference type="Proteomes" id="UP000647017">
    <property type="component" value="Unassembled WGS sequence"/>
</dbReference>
<evidence type="ECO:0000313" key="3">
    <source>
        <dbReference type="Proteomes" id="UP000647017"/>
    </source>
</evidence>
<keyword evidence="3" id="KW-1185">Reference proteome</keyword>
<gene>
    <name evidence="2" type="ORF">Van01_16150</name>
</gene>
<keyword evidence="1" id="KW-0472">Membrane</keyword>
<evidence type="ECO:0000313" key="2">
    <source>
        <dbReference type="EMBL" id="GIJ08401.1"/>
    </source>
</evidence>
<organism evidence="2 3">
    <name type="scientific">Micromonospora andamanensis</name>
    <dbReference type="NCBI Taxonomy" id="1287068"/>
    <lineage>
        <taxon>Bacteria</taxon>
        <taxon>Bacillati</taxon>
        <taxon>Actinomycetota</taxon>
        <taxon>Actinomycetes</taxon>
        <taxon>Micromonosporales</taxon>
        <taxon>Micromonosporaceae</taxon>
        <taxon>Micromonospora</taxon>
    </lineage>
</organism>
<reference evidence="2 3" key="1">
    <citation type="submission" date="2021-01" db="EMBL/GenBank/DDBJ databases">
        <title>Whole genome shotgun sequence of Verrucosispora andamanensis NBRC 109075.</title>
        <authorList>
            <person name="Komaki H."/>
            <person name="Tamura T."/>
        </authorList>
    </citation>
    <scope>NUCLEOTIDE SEQUENCE [LARGE SCALE GENOMIC DNA]</scope>
    <source>
        <strain evidence="2 3">NBRC 109075</strain>
    </source>
</reference>
<name>A0ABQ4HRY6_9ACTN</name>
<dbReference type="EMBL" id="BOOZ01000006">
    <property type="protein sequence ID" value="GIJ08401.1"/>
    <property type="molecule type" value="Genomic_DNA"/>
</dbReference>